<dbReference type="Proteomes" id="UP000015105">
    <property type="component" value="Chromosome 7D"/>
</dbReference>
<reference evidence="3" key="1">
    <citation type="journal article" date="2014" name="Science">
        <title>Ancient hybridizations among the ancestral genomes of bread wheat.</title>
        <authorList>
            <consortium name="International Wheat Genome Sequencing Consortium,"/>
            <person name="Marcussen T."/>
            <person name="Sandve S.R."/>
            <person name="Heier L."/>
            <person name="Spannagl M."/>
            <person name="Pfeifer M."/>
            <person name="Jakobsen K.S."/>
            <person name="Wulff B.B."/>
            <person name="Steuernagel B."/>
            <person name="Mayer K.F."/>
            <person name="Olsen O.A."/>
        </authorList>
    </citation>
    <scope>NUCLEOTIDE SEQUENCE [LARGE SCALE GENOMIC DNA]</scope>
    <source>
        <strain evidence="3">cv. AL8/78</strain>
    </source>
</reference>
<reference evidence="2" key="4">
    <citation type="submission" date="2019-03" db="UniProtKB">
        <authorList>
            <consortium name="EnsemblPlants"/>
        </authorList>
    </citation>
    <scope>IDENTIFICATION</scope>
</reference>
<accession>A0A453SC69</accession>
<reference evidence="2" key="5">
    <citation type="journal article" date="2021" name="G3 (Bethesda)">
        <title>Aegilops tauschii genome assembly Aet v5.0 features greater sequence contiguity and improved annotation.</title>
        <authorList>
            <person name="Wang L."/>
            <person name="Zhu T."/>
            <person name="Rodriguez J.C."/>
            <person name="Deal K.R."/>
            <person name="Dubcovsky J."/>
            <person name="McGuire P.E."/>
            <person name="Lux T."/>
            <person name="Spannagl M."/>
            <person name="Mayer K.F.X."/>
            <person name="Baldrich P."/>
            <person name="Meyers B.C."/>
            <person name="Huo N."/>
            <person name="Gu Y.Q."/>
            <person name="Zhou H."/>
            <person name="Devos K.M."/>
            <person name="Bennetzen J.L."/>
            <person name="Unver T."/>
            <person name="Budak H."/>
            <person name="Gulick P.J."/>
            <person name="Galiba G."/>
            <person name="Kalapos B."/>
            <person name="Nelson D.R."/>
            <person name="Li P."/>
            <person name="You F.M."/>
            <person name="Luo M.C."/>
            <person name="Dvorak J."/>
        </authorList>
    </citation>
    <scope>NUCLEOTIDE SEQUENCE [LARGE SCALE GENOMIC DNA]</scope>
    <source>
        <strain evidence="2">cv. AL8/78</strain>
    </source>
</reference>
<organism evidence="2 3">
    <name type="scientific">Aegilops tauschii subsp. strangulata</name>
    <name type="common">Goatgrass</name>
    <dbReference type="NCBI Taxonomy" id="200361"/>
    <lineage>
        <taxon>Eukaryota</taxon>
        <taxon>Viridiplantae</taxon>
        <taxon>Streptophyta</taxon>
        <taxon>Embryophyta</taxon>
        <taxon>Tracheophyta</taxon>
        <taxon>Spermatophyta</taxon>
        <taxon>Magnoliopsida</taxon>
        <taxon>Liliopsida</taxon>
        <taxon>Poales</taxon>
        <taxon>Poaceae</taxon>
        <taxon>BOP clade</taxon>
        <taxon>Pooideae</taxon>
        <taxon>Triticodae</taxon>
        <taxon>Triticeae</taxon>
        <taxon>Triticinae</taxon>
        <taxon>Aegilops</taxon>
    </lineage>
</organism>
<name>A0A453SC69_AEGTS</name>
<dbReference type="AlphaFoldDB" id="A0A453SC69"/>
<dbReference type="Gramene" id="AET7Gv20889400.1">
    <property type="protein sequence ID" value="AET7Gv20889400.1"/>
    <property type="gene ID" value="AET7Gv20889400"/>
</dbReference>
<protein>
    <submittedName>
        <fullName evidence="2">Uncharacterized protein</fullName>
    </submittedName>
</protein>
<proteinExistence type="predicted"/>
<keyword evidence="3" id="KW-1185">Reference proteome</keyword>
<evidence type="ECO:0000256" key="1">
    <source>
        <dbReference type="SAM" id="MobiDB-lite"/>
    </source>
</evidence>
<evidence type="ECO:0000313" key="2">
    <source>
        <dbReference type="EnsemblPlants" id="AET7Gv20889400.1"/>
    </source>
</evidence>
<dbReference type="EnsemblPlants" id="AET7Gv20889400.1">
    <property type="protein sequence ID" value="AET7Gv20889400.1"/>
    <property type="gene ID" value="AET7Gv20889400"/>
</dbReference>
<feature type="region of interest" description="Disordered" evidence="1">
    <location>
        <begin position="34"/>
        <end position="86"/>
    </location>
</feature>
<sequence>QYCVAQEEEEEGHADEMDVSACPRVPVNRPCGPPFYRSAPPAPAAQPATRSLPRPHALLNTPPCPSSPVSQAVTHNTRRSPEPESS</sequence>
<evidence type="ECO:0000313" key="3">
    <source>
        <dbReference type="Proteomes" id="UP000015105"/>
    </source>
</evidence>
<reference evidence="2" key="3">
    <citation type="journal article" date="2017" name="Nature">
        <title>Genome sequence of the progenitor of the wheat D genome Aegilops tauschii.</title>
        <authorList>
            <person name="Luo M.C."/>
            <person name="Gu Y.Q."/>
            <person name="Puiu D."/>
            <person name="Wang H."/>
            <person name="Twardziok S.O."/>
            <person name="Deal K.R."/>
            <person name="Huo N."/>
            <person name="Zhu T."/>
            <person name="Wang L."/>
            <person name="Wang Y."/>
            <person name="McGuire P.E."/>
            <person name="Liu S."/>
            <person name="Long H."/>
            <person name="Ramasamy R.K."/>
            <person name="Rodriguez J.C."/>
            <person name="Van S.L."/>
            <person name="Yuan L."/>
            <person name="Wang Z."/>
            <person name="Xia Z."/>
            <person name="Xiao L."/>
            <person name="Anderson O.D."/>
            <person name="Ouyang S."/>
            <person name="Liang Y."/>
            <person name="Zimin A.V."/>
            <person name="Pertea G."/>
            <person name="Qi P."/>
            <person name="Bennetzen J.L."/>
            <person name="Dai X."/>
            <person name="Dawson M.W."/>
            <person name="Muller H.G."/>
            <person name="Kugler K."/>
            <person name="Rivarola-Duarte L."/>
            <person name="Spannagl M."/>
            <person name="Mayer K.F.X."/>
            <person name="Lu F.H."/>
            <person name="Bevan M.W."/>
            <person name="Leroy P."/>
            <person name="Li P."/>
            <person name="You F.M."/>
            <person name="Sun Q."/>
            <person name="Liu Z."/>
            <person name="Lyons E."/>
            <person name="Wicker T."/>
            <person name="Salzberg S.L."/>
            <person name="Devos K.M."/>
            <person name="Dvorak J."/>
        </authorList>
    </citation>
    <scope>NUCLEOTIDE SEQUENCE [LARGE SCALE GENOMIC DNA]</scope>
    <source>
        <strain evidence="2">cv. AL8/78</strain>
    </source>
</reference>
<reference evidence="3" key="2">
    <citation type="journal article" date="2017" name="Nat. Plants">
        <title>The Aegilops tauschii genome reveals multiple impacts of transposons.</title>
        <authorList>
            <person name="Zhao G."/>
            <person name="Zou C."/>
            <person name="Li K."/>
            <person name="Wang K."/>
            <person name="Li T."/>
            <person name="Gao L."/>
            <person name="Zhang X."/>
            <person name="Wang H."/>
            <person name="Yang Z."/>
            <person name="Liu X."/>
            <person name="Jiang W."/>
            <person name="Mao L."/>
            <person name="Kong X."/>
            <person name="Jiao Y."/>
            <person name="Jia J."/>
        </authorList>
    </citation>
    <scope>NUCLEOTIDE SEQUENCE [LARGE SCALE GENOMIC DNA]</scope>
    <source>
        <strain evidence="3">cv. AL8/78</strain>
    </source>
</reference>